<dbReference type="Proteomes" id="UP000830434">
    <property type="component" value="Chromosome"/>
</dbReference>
<dbReference type="RefSeq" id="WP_248654369.1">
    <property type="nucleotide sequence ID" value="NZ_CP096658.1"/>
</dbReference>
<evidence type="ECO:0000256" key="6">
    <source>
        <dbReference type="ARBA" id="ARBA00023136"/>
    </source>
</evidence>
<feature type="region of interest" description="Disordered" evidence="7">
    <location>
        <begin position="583"/>
        <end position="652"/>
    </location>
</feature>
<dbReference type="NCBIfam" id="TIGR04126">
    <property type="entry name" value="PGF_CTERM"/>
    <property type="match status" value="1"/>
</dbReference>
<organism evidence="10 11">
    <name type="scientific">Halorussus gelatinilyticus</name>
    <dbReference type="NCBI Taxonomy" id="2937524"/>
    <lineage>
        <taxon>Archaea</taxon>
        <taxon>Methanobacteriati</taxon>
        <taxon>Methanobacteriota</taxon>
        <taxon>Stenosarchaea group</taxon>
        <taxon>Halobacteria</taxon>
        <taxon>Halobacteriales</taxon>
        <taxon>Haladaptataceae</taxon>
        <taxon>Halorussus</taxon>
    </lineage>
</organism>
<protein>
    <submittedName>
        <fullName evidence="10">PKD domain-containing protein</fullName>
    </submittedName>
</protein>
<feature type="domain" description="PKD" evidence="9">
    <location>
        <begin position="247"/>
        <end position="322"/>
    </location>
</feature>
<dbReference type="GO" id="GO:0005886">
    <property type="term" value="C:plasma membrane"/>
    <property type="evidence" value="ECO:0007669"/>
    <property type="project" value="UniProtKB-SubCell"/>
</dbReference>
<evidence type="ECO:0000256" key="1">
    <source>
        <dbReference type="ARBA" id="ARBA00004141"/>
    </source>
</evidence>
<dbReference type="InterPro" id="IPR035986">
    <property type="entry name" value="PKD_dom_sf"/>
</dbReference>
<evidence type="ECO:0000313" key="10">
    <source>
        <dbReference type="EMBL" id="UPV99882.1"/>
    </source>
</evidence>
<dbReference type="GeneID" id="72191259"/>
<comment type="subcellular location">
    <subcellularLocation>
        <location evidence="1">Membrane</location>
        <topology evidence="1">Multi-pass membrane protein</topology>
    </subcellularLocation>
</comment>
<feature type="compositionally biased region" description="Gly residues" evidence="7">
    <location>
        <begin position="604"/>
        <end position="632"/>
    </location>
</feature>
<dbReference type="AlphaFoldDB" id="A0A8U0IFX3"/>
<evidence type="ECO:0000256" key="4">
    <source>
        <dbReference type="ARBA" id="ARBA00022737"/>
    </source>
</evidence>
<evidence type="ECO:0000313" key="11">
    <source>
        <dbReference type="Proteomes" id="UP000830434"/>
    </source>
</evidence>
<dbReference type="GO" id="GO:0005261">
    <property type="term" value="F:monoatomic cation channel activity"/>
    <property type="evidence" value="ECO:0007669"/>
    <property type="project" value="TreeGrafter"/>
</dbReference>
<evidence type="ECO:0000256" key="8">
    <source>
        <dbReference type="SAM" id="Phobius"/>
    </source>
</evidence>
<accession>A0A8U0IFX3</accession>
<dbReference type="Gene3D" id="2.60.40.10">
    <property type="entry name" value="Immunoglobulins"/>
    <property type="match status" value="6"/>
</dbReference>
<feature type="domain" description="PKD" evidence="9">
    <location>
        <begin position="506"/>
        <end position="592"/>
    </location>
</feature>
<gene>
    <name evidence="10" type="ORF">M0R88_15350</name>
</gene>
<dbReference type="EMBL" id="CP096658">
    <property type="protein sequence ID" value="UPV99882.1"/>
    <property type="molecule type" value="Genomic_DNA"/>
</dbReference>
<dbReference type="GO" id="GO:0030115">
    <property type="term" value="C:S-layer"/>
    <property type="evidence" value="ECO:0007669"/>
    <property type="project" value="UniProtKB-SubCell"/>
</dbReference>
<keyword evidence="3" id="KW-0732">Signal</keyword>
<dbReference type="PANTHER" id="PTHR46730">
    <property type="entry name" value="POLYCYSTIN-1"/>
    <property type="match status" value="1"/>
</dbReference>
<evidence type="ECO:0000256" key="7">
    <source>
        <dbReference type="SAM" id="MobiDB-lite"/>
    </source>
</evidence>
<keyword evidence="6 8" id="KW-0472">Membrane</keyword>
<name>A0A8U0IFX3_9EURY</name>
<keyword evidence="2 8" id="KW-0812">Transmembrane</keyword>
<feature type="domain" description="PKD" evidence="9">
    <location>
        <begin position="329"/>
        <end position="416"/>
    </location>
</feature>
<keyword evidence="11" id="KW-1185">Reference proteome</keyword>
<feature type="transmembrane region" description="Helical" evidence="8">
    <location>
        <begin position="997"/>
        <end position="1018"/>
    </location>
</feature>
<sequence length="1022" mass="105712">MTRTRTRLAIVGIVFLVVGAAIPLSPVSDTAAAAEHSFVVEQNGRCYEVSPLSNGEDVRSFYDYRNVENDDGAQRYTYSSYMPDHLTRADTSRLFLYDGPNGVSLVIIHNEVGGDRGDGSAATFRFGGLPSGGDWVVEDDDYSDQDDRFARNRIDWSWYGDRTDGAVFRGLDRDGTAVTIDPAFDERAALYDSPVDRSGDTAAWQFLSGSVGDPSAVSLDMDDRLTIRTGTCEPDETAPNARLDVESGTVGAPVTFDASASADGETGVAEYRWDFDGDGEVDRTTEDATVAHEFGEAGTYEANVTVVDEVGNADRAQATVEIGTDDPPEAAFRVASPETPVEGRQVVLTAGNSTDDTGIESYRWTLGNDTTATGERVAYTPEENGTVPVSLEVVDETGQNATATRQLDIAAADETSPEVAVAANLTAVEAGAPVRFDANASDDRGIAAYEWAFGDGTAATDSGGTATHRYDEAGTYEATVTVTDAADNAATANVTVEVFPEDETPPNAALAAGSNRTKTGTNVTFDANASADGETSVTTYRWDFDGDGEVDRTTEDATVRHAYGSAGNYTATVTAIDRGGNADDATARVEVERDERAKRDEDGGSSGVGDGGGSDSGNGGGGASGGGGGGAANRGPPPILTETETRGPNAGLVDVRNGRAEETIRAALPATAAANATGVAFRELAVNLSRDETHLVVETARTPDDSTAVPPADVTLASLSVGAKYVEPRQVGSVRYAVAIDRSRLDEAGLAPADLTAYRRAGDGWKRVNATVESRGETVRLNVETDGFAPVAVGAERAVTVADADLAASAVAADEPVALNATLRNEGDSAATLAANLTADGEVVATKTVTVPANATVEVTLDAELAPGTHAVGLAGDRLGPVSARVGNVTVAEPTAEVVVADVSVNESSITAGQHVAVTATVENRGSASGERTLSLSLFGEEVAAKQVNLSAGERAEVTFVRRIDAAGNYTAEVGNATAAVSVAEKRDGGESPSPDVPIPGFGVGVSVAALVAALLALRKRN</sequence>
<feature type="compositionally biased region" description="Basic and acidic residues" evidence="7">
    <location>
        <begin position="585"/>
        <end position="602"/>
    </location>
</feature>
<proteinExistence type="predicted"/>
<keyword evidence="5 8" id="KW-1133">Transmembrane helix</keyword>
<keyword evidence="4" id="KW-0677">Repeat</keyword>
<feature type="domain" description="PKD" evidence="9">
    <location>
        <begin position="417"/>
        <end position="498"/>
    </location>
</feature>
<dbReference type="SUPFAM" id="SSF49299">
    <property type="entry name" value="PKD domain"/>
    <property type="match status" value="4"/>
</dbReference>
<dbReference type="KEGG" id="haxz:M0R88_15350"/>
<evidence type="ECO:0000259" key="9">
    <source>
        <dbReference type="PROSITE" id="PS50093"/>
    </source>
</evidence>
<dbReference type="PANTHER" id="PTHR46730:SF1">
    <property type="entry name" value="PLAT DOMAIN-CONTAINING PROTEIN"/>
    <property type="match status" value="1"/>
</dbReference>
<dbReference type="Pfam" id="PF18911">
    <property type="entry name" value="PKD_4"/>
    <property type="match status" value="4"/>
</dbReference>
<dbReference type="InterPro" id="IPR013783">
    <property type="entry name" value="Ig-like_fold"/>
</dbReference>
<dbReference type="CDD" id="cd00146">
    <property type="entry name" value="PKD"/>
    <property type="match status" value="4"/>
</dbReference>
<dbReference type="InterPro" id="IPR026371">
    <property type="entry name" value="PGF_CTERM"/>
</dbReference>
<dbReference type="PROSITE" id="PS50093">
    <property type="entry name" value="PKD"/>
    <property type="match status" value="4"/>
</dbReference>
<evidence type="ECO:0000256" key="3">
    <source>
        <dbReference type="ARBA" id="ARBA00022729"/>
    </source>
</evidence>
<evidence type="ECO:0000256" key="5">
    <source>
        <dbReference type="ARBA" id="ARBA00022989"/>
    </source>
</evidence>
<evidence type="ECO:0000256" key="2">
    <source>
        <dbReference type="ARBA" id="ARBA00022692"/>
    </source>
</evidence>
<reference evidence="10" key="1">
    <citation type="submission" date="2022-04" db="EMBL/GenBank/DDBJ databases">
        <title>Diverse halophilic archaea isolated from saline environments.</title>
        <authorList>
            <person name="Cui H.-L."/>
        </authorList>
    </citation>
    <scope>NUCLEOTIDE SEQUENCE</scope>
    <source>
        <strain evidence="10">XZYJT40</strain>
    </source>
</reference>
<dbReference type="InterPro" id="IPR000601">
    <property type="entry name" value="PKD_dom"/>
</dbReference>
<dbReference type="GO" id="GO:0006816">
    <property type="term" value="P:calcium ion transport"/>
    <property type="evidence" value="ECO:0007669"/>
    <property type="project" value="TreeGrafter"/>
</dbReference>
<dbReference type="InterPro" id="IPR022409">
    <property type="entry name" value="PKD/Chitinase_dom"/>
</dbReference>
<dbReference type="SMART" id="SM00089">
    <property type="entry name" value="PKD"/>
    <property type="match status" value="4"/>
</dbReference>
<dbReference type="Pfam" id="PF07705">
    <property type="entry name" value="CARDB"/>
    <property type="match status" value="1"/>
</dbReference>
<dbReference type="InterPro" id="IPR011635">
    <property type="entry name" value="CARDB"/>
</dbReference>